<evidence type="ECO:0000259" key="1">
    <source>
        <dbReference type="Pfam" id="PF14534"/>
    </source>
</evidence>
<dbReference type="Proteomes" id="UP001359886">
    <property type="component" value="Unassembled WGS sequence"/>
</dbReference>
<protein>
    <submittedName>
        <fullName evidence="2">DUF4440 domain-containing protein</fullName>
    </submittedName>
</protein>
<dbReference type="EMBL" id="JAZHOG010000006">
    <property type="protein sequence ID" value="MEJ8568048.1"/>
    <property type="molecule type" value="Genomic_DNA"/>
</dbReference>
<dbReference type="RefSeq" id="WP_354695371.1">
    <property type="nucleotide sequence ID" value="NZ_JAZHOG010000006.1"/>
</dbReference>
<evidence type="ECO:0000313" key="2">
    <source>
        <dbReference type="EMBL" id="MEJ8568048.1"/>
    </source>
</evidence>
<dbReference type="InterPro" id="IPR027843">
    <property type="entry name" value="DUF4440"/>
</dbReference>
<name>A0AAW9RGS2_9GAMM</name>
<dbReference type="AlphaFoldDB" id="A0AAW9RGS2"/>
<keyword evidence="3" id="KW-1185">Reference proteome</keyword>
<dbReference type="CDD" id="cd00531">
    <property type="entry name" value="NTF2_like"/>
    <property type="match status" value="1"/>
</dbReference>
<gene>
    <name evidence="2" type="ORF">V3330_10460</name>
</gene>
<dbReference type="SUPFAM" id="SSF54427">
    <property type="entry name" value="NTF2-like"/>
    <property type="match status" value="1"/>
</dbReference>
<comment type="caution">
    <text evidence="2">The sequence shown here is derived from an EMBL/GenBank/DDBJ whole genome shotgun (WGS) entry which is preliminary data.</text>
</comment>
<sequence length="147" mass="15931">MSPRIIVLSLVCCATTASGFDSPEALQNAFMEALRAGDADGIAACYTDDATNFTPDRMIGYGPDSARQSWGGFFEQYQVMSATLSEQHMVQSGDLAAAWGLFTINAQPRAGGEPIVMKGRYMDVARNFEGQWLYLADHASVPLPPQE</sequence>
<proteinExistence type="predicted"/>
<accession>A0AAW9RGS2</accession>
<dbReference type="Gene3D" id="3.10.450.50">
    <property type="match status" value="1"/>
</dbReference>
<dbReference type="Pfam" id="PF14534">
    <property type="entry name" value="DUF4440"/>
    <property type="match status" value="1"/>
</dbReference>
<organism evidence="2 3">
    <name type="scientific">Elongatibacter sediminis</name>
    <dbReference type="NCBI Taxonomy" id="3119006"/>
    <lineage>
        <taxon>Bacteria</taxon>
        <taxon>Pseudomonadati</taxon>
        <taxon>Pseudomonadota</taxon>
        <taxon>Gammaproteobacteria</taxon>
        <taxon>Chromatiales</taxon>
        <taxon>Wenzhouxiangellaceae</taxon>
        <taxon>Elongatibacter</taxon>
    </lineage>
</organism>
<feature type="domain" description="DUF4440" evidence="1">
    <location>
        <begin position="25"/>
        <end position="133"/>
    </location>
</feature>
<reference evidence="2 3" key="1">
    <citation type="submission" date="2024-02" db="EMBL/GenBank/DDBJ databases">
        <title>A novel Wenzhouxiangellaceae bacterium, isolated from coastal sediments.</title>
        <authorList>
            <person name="Du Z.-J."/>
            <person name="Ye Y.-Q."/>
            <person name="Zhang X.-Y."/>
        </authorList>
    </citation>
    <scope>NUCLEOTIDE SEQUENCE [LARGE SCALE GENOMIC DNA]</scope>
    <source>
        <strain evidence="2 3">CH-27</strain>
    </source>
</reference>
<dbReference type="InterPro" id="IPR032710">
    <property type="entry name" value="NTF2-like_dom_sf"/>
</dbReference>
<evidence type="ECO:0000313" key="3">
    <source>
        <dbReference type="Proteomes" id="UP001359886"/>
    </source>
</evidence>